<dbReference type="Pfam" id="PF13487">
    <property type="entry name" value="HD_5"/>
    <property type="match status" value="1"/>
</dbReference>
<name>A0ABW3LIJ3_9BACI</name>
<dbReference type="Proteomes" id="UP001597040">
    <property type="component" value="Unassembled WGS sequence"/>
</dbReference>
<dbReference type="InterPro" id="IPR003607">
    <property type="entry name" value="HD/PDEase_dom"/>
</dbReference>
<dbReference type="PROSITE" id="PS51831">
    <property type="entry name" value="HD"/>
    <property type="match status" value="1"/>
</dbReference>
<dbReference type="PANTHER" id="PTHR43155">
    <property type="entry name" value="CYCLIC DI-GMP PHOSPHODIESTERASE PA4108-RELATED"/>
    <property type="match status" value="1"/>
</dbReference>
<dbReference type="SUPFAM" id="SSF109604">
    <property type="entry name" value="HD-domain/PDEase-like"/>
    <property type="match status" value="1"/>
</dbReference>
<dbReference type="InterPro" id="IPR006675">
    <property type="entry name" value="HDIG_dom"/>
</dbReference>
<feature type="domain" description="HD-GYP" evidence="2">
    <location>
        <begin position="1"/>
        <end position="196"/>
    </location>
</feature>
<dbReference type="InterPro" id="IPR006674">
    <property type="entry name" value="HD_domain"/>
</dbReference>
<comment type="caution">
    <text evidence="3">The sequence shown here is derived from an EMBL/GenBank/DDBJ whole genome shotgun (WGS) entry which is preliminary data.</text>
</comment>
<evidence type="ECO:0000313" key="4">
    <source>
        <dbReference type="Proteomes" id="UP001597040"/>
    </source>
</evidence>
<evidence type="ECO:0000259" key="1">
    <source>
        <dbReference type="PROSITE" id="PS51831"/>
    </source>
</evidence>
<dbReference type="InterPro" id="IPR037522">
    <property type="entry name" value="HD_GYP_dom"/>
</dbReference>
<dbReference type="GO" id="GO:0016787">
    <property type="term" value="F:hydrolase activity"/>
    <property type="evidence" value="ECO:0007669"/>
    <property type="project" value="UniProtKB-KW"/>
</dbReference>
<accession>A0ABW3LIJ3</accession>
<proteinExistence type="predicted"/>
<dbReference type="NCBIfam" id="TIGR00277">
    <property type="entry name" value="HDIG"/>
    <property type="match status" value="1"/>
</dbReference>
<dbReference type="EC" id="3.1.4.-" evidence="3"/>
<dbReference type="RefSeq" id="WP_390360977.1">
    <property type="nucleotide sequence ID" value="NZ_JBHTKJ010000015.1"/>
</dbReference>
<dbReference type="PANTHER" id="PTHR43155:SF1">
    <property type="entry name" value="3'3'-CGAMP-SPECIFIC PHOSPHODIESTERASE 1"/>
    <property type="match status" value="1"/>
</dbReference>
<evidence type="ECO:0000259" key="2">
    <source>
        <dbReference type="PROSITE" id="PS51832"/>
    </source>
</evidence>
<gene>
    <name evidence="3" type="ORF">ACFQ3N_07245</name>
</gene>
<evidence type="ECO:0000313" key="3">
    <source>
        <dbReference type="EMBL" id="MFD1038205.1"/>
    </source>
</evidence>
<reference evidence="4" key="1">
    <citation type="journal article" date="2019" name="Int. J. Syst. Evol. Microbiol.">
        <title>The Global Catalogue of Microorganisms (GCM) 10K type strain sequencing project: providing services to taxonomists for standard genome sequencing and annotation.</title>
        <authorList>
            <consortium name="The Broad Institute Genomics Platform"/>
            <consortium name="The Broad Institute Genome Sequencing Center for Infectious Disease"/>
            <person name="Wu L."/>
            <person name="Ma J."/>
        </authorList>
    </citation>
    <scope>NUCLEOTIDE SEQUENCE [LARGE SCALE GENOMIC DNA]</scope>
    <source>
        <strain evidence="4">CCUG 56754</strain>
    </source>
</reference>
<protein>
    <submittedName>
        <fullName evidence="3">HD-GYP domain-containing protein</fullName>
        <ecNumber evidence="3">3.1.4.-</ecNumber>
    </submittedName>
</protein>
<dbReference type="CDD" id="cd00077">
    <property type="entry name" value="HDc"/>
    <property type="match status" value="1"/>
</dbReference>
<dbReference type="EMBL" id="JBHTKJ010000015">
    <property type="protein sequence ID" value="MFD1038205.1"/>
    <property type="molecule type" value="Genomic_DNA"/>
</dbReference>
<dbReference type="PROSITE" id="PS51832">
    <property type="entry name" value="HD_GYP"/>
    <property type="match status" value="1"/>
</dbReference>
<dbReference type="SMART" id="SM00471">
    <property type="entry name" value="HDc"/>
    <property type="match status" value="1"/>
</dbReference>
<feature type="domain" description="HD" evidence="1">
    <location>
        <begin position="24"/>
        <end position="143"/>
    </location>
</feature>
<dbReference type="Gene3D" id="1.10.3210.10">
    <property type="entry name" value="Hypothetical protein af1432"/>
    <property type="match status" value="1"/>
</dbReference>
<keyword evidence="4" id="KW-1185">Reference proteome</keyword>
<keyword evidence="3" id="KW-0378">Hydrolase</keyword>
<sequence>MISKRTPESLFEDIAQDNEVLIEFKHHSIRVMYLTSMLAKKLNCYDEDLKIAALLHDIGKMGLSKEILFKPTKLSSLEKTIIESHSHVGNLIVRKELGKTRAARFVRDHHENWDGTGYPRRLVGEDISLQGRIIRICDSFDVMTYEIRNYKIRKMSYHEAFEELRRCAWLQFDGNLLEEFIQLLIEIELPDSWYDKFDSKFLENVYTKMDDVQDFL</sequence>
<organism evidence="3 4">
    <name type="scientific">Virgibacillus byunsanensis</name>
    <dbReference type="NCBI Taxonomy" id="570945"/>
    <lineage>
        <taxon>Bacteria</taxon>
        <taxon>Bacillati</taxon>
        <taxon>Bacillota</taxon>
        <taxon>Bacilli</taxon>
        <taxon>Bacillales</taxon>
        <taxon>Bacillaceae</taxon>
        <taxon>Virgibacillus</taxon>
    </lineage>
</organism>